<protein>
    <submittedName>
        <fullName evidence="1">Uncharacterized protein</fullName>
    </submittedName>
</protein>
<dbReference type="AlphaFoldDB" id="A0A382NGK7"/>
<gene>
    <name evidence="1" type="ORF">METZ01_LOCUS312221</name>
</gene>
<organism evidence="1">
    <name type="scientific">marine metagenome</name>
    <dbReference type="NCBI Taxonomy" id="408172"/>
    <lineage>
        <taxon>unclassified sequences</taxon>
        <taxon>metagenomes</taxon>
        <taxon>ecological metagenomes</taxon>
    </lineage>
</organism>
<accession>A0A382NGK7</accession>
<evidence type="ECO:0000313" key="1">
    <source>
        <dbReference type="EMBL" id="SVC59367.1"/>
    </source>
</evidence>
<dbReference type="EMBL" id="UINC01099811">
    <property type="protein sequence ID" value="SVC59367.1"/>
    <property type="molecule type" value="Genomic_DNA"/>
</dbReference>
<proteinExistence type="predicted"/>
<reference evidence="1" key="1">
    <citation type="submission" date="2018-05" db="EMBL/GenBank/DDBJ databases">
        <authorList>
            <person name="Lanie J.A."/>
            <person name="Ng W.-L."/>
            <person name="Kazmierczak K.M."/>
            <person name="Andrzejewski T.M."/>
            <person name="Davidsen T.M."/>
            <person name="Wayne K.J."/>
            <person name="Tettelin H."/>
            <person name="Glass J.I."/>
            <person name="Rusch D."/>
            <person name="Podicherti R."/>
            <person name="Tsui H.-C.T."/>
            <person name="Winkler M.E."/>
        </authorList>
    </citation>
    <scope>NUCLEOTIDE SEQUENCE</scope>
</reference>
<name>A0A382NGK7_9ZZZZ</name>
<sequence length="41" mass="4750">MRMLSATSDSVTCLRAMQDDGGTRFILVENWFEELRDLVEN</sequence>